<proteinExistence type="predicted"/>
<name>A0ABU7SQ84_9LACO</name>
<dbReference type="Proteomes" id="UP001335665">
    <property type="component" value="Unassembled WGS sequence"/>
</dbReference>
<evidence type="ECO:0000313" key="4">
    <source>
        <dbReference type="Proteomes" id="UP001335665"/>
    </source>
</evidence>
<reference evidence="3 4" key="1">
    <citation type="submission" date="2023-02" db="EMBL/GenBank/DDBJ databases">
        <title>The predominant lactic acid bacteria and yeasts involved in the spontaneous fermentation of millet during the production of the traditional porridge Hausa koko in Ghana.</title>
        <authorList>
            <person name="Atter A."/>
            <person name="Diaz M."/>
        </authorList>
    </citation>
    <scope>NUCLEOTIDE SEQUENCE [LARGE SCALE GENOMIC DNA]</scope>
    <source>
        <strain evidence="3 4">FI11552</strain>
    </source>
</reference>
<evidence type="ECO:0000313" key="3">
    <source>
        <dbReference type="EMBL" id="MEE6700241.1"/>
    </source>
</evidence>
<protein>
    <submittedName>
        <fullName evidence="3">AAA family ATPase</fullName>
    </submittedName>
</protein>
<organism evidence="3 4">
    <name type="scientific">Limosilactobacillus pontis</name>
    <dbReference type="NCBI Taxonomy" id="35787"/>
    <lineage>
        <taxon>Bacteria</taxon>
        <taxon>Bacillati</taxon>
        <taxon>Bacillota</taxon>
        <taxon>Bacilli</taxon>
        <taxon>Lactobacillales</taxon>
        <taxon>Lactobacillaceae</taxon>
        <taxon>Limosilactobacillus</taxon>
    </lineage>
</organism>
<dbReference type="RefSeq" id="WP_331191443.1">
    <property type="nucleotide sequence ID" value="NZ_JAQSEO010000001.1"/>
</dbReference>
<feature type="domain" description="AAA" evidence="1">
    <location>
        <begin position="20"/>
        <end position="147"/>
    </location>
</feature>
<evidence type="ECO:0000259" key="1">
    <source>
        <dbReference type="Pfam" id="PF13173"/>
    </source>
</evidence>
<sequence>MFTRSLQLDQSIKYSDKSWIKVITGVRRSGKSILLRQVKDSLRRSGVSMDQLHVVRFNQLHRQLLIDWPSLAASIEKKLAAKKENYLFLDELDQVDAVVPLLQDLLSRGNVNLFVTAATRSLIGRLSPLRAQLVVIPVLPLGFSEFCRYQGHPADHQALYRYLNTGGFPFAQGVHDAHSLGNYLDEVFNTILVGGFTKHGTLCNPFLTRQLAIFLATQLGEAVNASKAVSGLRTAGVSVSNKTLATYLTFLQDTFLFYPCYELDLARNRTKPTNVKYYPVDPSLRNYLTNQKGALSQANLEALIFIELVRRGYLVHSSKRFTFIADRGQQRSYIQFRYSLRSQHDYDQVLAATLPASAHKQLIVMQAGDMVVTAPDLPLIRLTDWLVTPQVNPVDHVAHGLVEDDVGPALGGEDKLL</sequence>
<dbReference type="Pfam" id="PF13635">
    <property type="entry name" value="DUF4143"/>
    <property type="match status" value="1"/>
</dbReference>
<dbReference type="Pfam" id="PF13173">
    <property type="entry name" value="AAA_14"/>
    <property type="match status" value="1"/>
</dbReference>
<dbReference type="SUPFAM" id="SSF52540">
    <property type="entry name" value="P-loop containing nucleoside triphosphate hydrolases"/>
    <property type="match status" value="1"/>
</dbReference>
<accession>A0ABU7SQ84</accession>
<comment type="caution">
    <text evidence="3">The sequence shown here is derived from an EMBL/GenBank/DDBJ whole genome shotgun (WGS) entry which is preliminary data.</text>
</comment>
<keyword evidence="4" id="KW-1185">Reference proteome</keyword>
<dbReference type="InterPro" id="IPR025420">
    <property type="entry name" value="DUF4143"/>
</dbReference>
<dbReference type="PANTHER" id="PTHR33295">
    <property type="entry name" value="ATPASE"/>
    <property type="match status" value="1"/>
</dbReference>
<dbReference type="PANTHER" id="PTHR33295:SF20">
    <property type="entry name" value="ATPASE"/>
    <property type="match status" value="1"/>
</dbReference>
<gene>
    <name evidence="3" type="ORF">PS396_00150</name>
</gene>
<dbReference type="EMBL" id="JAQSFA010000001">
    <property type="protein sequence ID" value="MEE6700241.1"/>
    <property type="molecule type" value="Genomic_DNA"/>
</dbReference>
<dbReference type="InterPro" id="IPR027417">
    <property type="entry name" value="P-loop_NTPase"/>
</dbReference>
<evidence type="ECO:0000259" key="2">
    <source>
        <dbReference type="Pfam" id="PF13635"/>
    </source>
</evidence>
<feature type="domain" description="DUF4143" evidence="2">
    <location>
        <begin position="198"/>
        <end position="326"/>
    </location>
</feature>
<dbReference type="InterPro" id="IPR041682">
    <property type="entry name" value="AAA_14"/>
</dbReference>